<name>A0ABY5KUQ9_9CELL</name>
<evidence type="ECO:0000313" key="1">
    <source>
        <dbReference type="EMBL" id="UUI73949.1"/>
    </source>
</evidence>
<gene>
    <name evidence="1" type="ORF">NP064_08810</name>
</gene>
<accession>A0ABY5KUQ9</accession>
<protein>
    <submittedName>
        <fullName evidence="1">Uncharacterized protein</fullName>
    </submittedName>
</protein>
<dbReference type="Proteomes" id="UP001316189">
    <property type="component" value="Chromosome"/>
</dbReference>
<reference evidence="1 2" key="1">
    <citation type="submission" date="2022-07" db="EMBL/GenBank/DDBJ databases">
        <title>Novel species in genus cellulomonas.</title>
        <authorList>
            <person name="Ye L."/>
        </authorList>
    </citation>
    <scope>NUCLEOTIDE SEQUENCE [LARGE SCALE GENOMIC DNA]</scope>
    <source>
        <strain evidence="2">zg-Y338</strain>
    </source>
</reference>
<dbReference type="EMBL" id="CP101988">
    <property type="protein sequence ID" value="UUI73949.1"/>
    <property type="molecule type" value="Genomic_DNA"/>
</dbReference>
<sequence length="115" mass="12267">MMGEAAARAALARVEDELDFASRAVGVLDRVNSSMGDVSDTVRRLVMDLRRTIAQAPDAESAVLRLASELDAAEAFSRLTAQFDARTAPPSATAATRELVFALRSALGFSTRPRA</sequence>
<dbReference type="RefSeq" id="WP_227569276.1">
    <property type="nucleotide sequence ID" value="NZ_CP101988.1"/>
</dbReference>
<evidence type="ECO:0000313" key="2">
    <source>
        <dbReference type="Proteomes" id="UP001316189"/>
    </source>
</evidence>
<organism evidence="1 2">
    <name type="scientific">Cellulomonas chengniuliangii</name>
    <dbReference type="NCBI Taxonomy" id="2968084"/>
    <lineage>
        <taxon>Bacteria</taxon>
        <taxon>Bacillati</taxon>
        <taxon>Actinomycetota</taxon>
        <taxon>Actinomycetes</taxon>
        <taxon>Micrococcales</taxon>
        <taxon>Cellulomonadaceae</taxon>
        <taxon>Cellulomonas</taxon>
    </lineage>
</organism>
<proteinExistence type="predicted"/>
<keyword evidence="2" id="KW-1185">Reference proteome</keyword>